<reference evidence="1" key="1">
    <citation type="submission" date="2014-09" db="EMBL/GenBank/DDBJ databases">
        <authorList>
            <person name="Magalhaes I.L.F."/>
            <person name="Oliveira U."/>
            <person name="Santos F.R."/>
            <person name="Vidigal T.H.D.A."/>
            <person name="Brescovit A.D."/>
            <person name="Santos A.J."/>
        </authorList>
    </citation>
    <scope>NUCLEOTIDE SEQUENCE</scope>
    <source>
        <tissue evidence="1">Shoot tissue taken approximately 20 cm above the soil surface</tissue>
    </source>
</reference>
<evidence type="ECO:0000313" key="1">
    <source>
        <dbReference type="EMBL" id="JAE32314.1"/>
    </source>
</evidence>
<protein>
    <submittedName>
        <fullName evidence="1">CYP703A4</fullName>
    </submittedName>
</protein>
<proteinExistence type="predicted"/>
<dbReference type="EMBL" id="GBRH01165582">
    <property type="protein sequence ID" value="JAE32314.1"/>
    <property type="molecule type" value="Transcribed_RNA"/>
</dbReference>
<sequence length="93" mass="9752">MASSSSWIRRRTPGFLITSAITHSLVTDEVSVAAAIMSCINALISTSSMCSFPFSPGKDSSTSTKSISSLLSPSSREALFLATIALLCSSIIF</sequence>
<reference evidence="1" key="2">
    <citation type="journal article" date="2015" name="Data Brief">
        <title>Shoot transcriptome of the giant reed, Arundo donax.</title>
        <authorList>
            <person name="Barrero R.A."/>
            <person name="Guerrero F.D."/>
            <person name="Moolhuijzen P."/>
            <person name="Goolsby J.A."/>
            <person name="Tidwell J."/>
            <person name="Bellgard S.E."/>
            <person name="Bellgard M.I."/>
        </authorList>
    </citation>
    <scope>NUCLEOTIDE SEQUENCE</scope>
    <source>
        <tissue evidence="1">Shoot tissue taken approximately 20 cm above the soil surface</tissue>
    </source>
</reference>
<organism evidence="1">
    <name type="scientific">Arundo donax</name>
    <name type="common">Giant reed</name>
    <name type="synonym">Donax arundinaceus</name>
    <dbReference type="NCBI Taxonomy" id="35708"/>
    <lineage>
        <taxon>Eukaryota</taxon>
        <taxon>Viridiplantae</taxon>
        <taxon>Streptophyta</taxon>
        <taxon>Embryophyta</taxon>
        <taxon>Tracheophyta</taxon>
        <taxon>Spermatophyta</taxon>
        <taxon>Magnoliopsida</taxon>
        <taxon>Liliopsida</taxon>
        <taxon>Poales</taxon>
        <taxon>Poaceae</taxon>
        <taxon>PACMAD clade</taxon>
        <taxon>Arundinoideae</taxon>
        <taxon>Arundineae</taxon>
        <taxon>Arundo</taxon>
    </lineage>
</organism>
<name>A0A0A9H924_ARUDO</name>
<accession>A0A0A9H924</accession>
<dbReference type="AlphaFoldDB" id="A0A0A9H924"/>